<gene>
    <name evidence="2" type="ORF">FHK87_18990</name>
</gene>
<dbReference type="CDD" id="cd06259">
    <property type="entry name" value="YdcF-like"/>
    <property type="match status" value="1"/>
</dbReference>
<dbReference type="Gene3D" id="3.40.50.620">
    <property type="entry name" value="HUPs"/>
    <property type="match status" value="1"/>
</dbReference>
<dbReference type="PANTHER" id="PTHR30336">
    <property type="entry name" value="INNER MEMBRANE PROTEIN, PROBABLE PERMEASE"/>
    <property type="match status" value="1"/>
</dbReference>
<dbReference type="RefSeq" id="WP_140595357.1">
    <property type="nucleotide sequence ID" value="NZ_VFWZ01000006.1"/>
</dbReference>
<proteinExistence type="predicted"/>
<dbReference type="PANTHER" id="PTHR30336:SF20">
    <property type="entry name" value="DUF218 DOMAIN-CONTAINING PROTEIN"/>
    <property type="match status" value="1"/>
</dbReference>
<dbReference type="InterPro" id="IPR051599">
    <property type="entry name" value="Cell_Envelope_Assoc"/>
</dbReference>
<sequence length="186" mass="21584">MRKRKQQYKLIISVLFIWFFGHLAFITIDGLSNSEENADIAVILGNKVNEDGTLSKRLEKRLECGLRLYQNGQVKKIIVSGGLGKEGFYEGDKMREYLVKKNVPDSLIIIDNFGDNTRATVKNTIKIKDSLHFESIIVVSQYFHLTRTKMLFKKQGIKNVSSASPVYFEFRDFYSLFREFVAYYLQ</sequence>
<dbReference type="EMBL" id="VFWZ01000006">
    <property type="protein sequence ID" value="TPN84049.1"/>
    <property type="molecule type" value="Genomic_DNA"/>
</dbReference>
<organism evidence="2 3">
    <name type="scientific">Aquimarina algicola</name>
    <dbReference type="NCBI Taxonomy" id="2589995"/>
    <lineage>
        <taxon>Bacteria</taxon>
        <taxon>Pseudomonadati</taxon>
        <taxon>Bacteroidota</taxon>
        <taxon>Flavobacteriia</taxon>
        <taxon>Flavobacteriales</taxon>
        <taxon>Flavobacteriaceae</taxon>
        <taxon>Aquimarina</taxon>
    </lineage>
</organism>
<feature type="domain" description="DUF218" evidence="1">
    <location>
        <begin position="39"/>
        <end position="166"/>
    </location>
</feature>
<reference evidence="2 3" key="1">
    <citation type="submission" date="2019-06" db="EMBL/GenBank/DDBJ databases">
        <authorList>
            <person name="Meng X."/>
        </authorList>
    </citation>
    <scope>NUCLEOTIDE SEQUENCE [LARGE SCALE GENOMIC DNA]</scope>
    <source>
        <strain evidence="2 3">M625</strain>
    </source>
</reference>
<protein>
    <submittedName>
        <fullName evidence="2">YdcF family protein</fullName>
    </submittedName>
</protein>
<dbReference type="Proteomes" id="UP000315540">
    <property type="component" value="Unassembled WGS sequence"/>
</dbReference>
<dbReference type="GO" id="GO:0005886">
    <property type="term" value="C:plasma membrane"/>
    <property type="evidence" value="ECO:0007669"/>
    <property type="project" value="TreeGrafter"/>
</dbReference>
<dbReference type="AlphaFoldDB" id="A0A504JAX8"/>
<dbReference type="InterPro" id="IPR014729">
    <property type="entry name" value="Rossmann-like_a/b/a_fold"/>
</dbReference>
<evidence type="ECO:0000313" key="2">
    <source>
        <dbReference type="EMBL" id="TPN84049.1"/>
    </source>
</evidence>
<evidence type="ECO:0000259" key="1">
    <source>
        <dbReference type="Pfam" id="PF02698"/>
    </source>
</evidence>
<evidence type="ECO:0000313" key="3">
    <source>
        <dbReference type="Proteomes" id="UP000315540"/>
    </source>
</evidence>
<keyword evidence="3" id="KW-1185">Reference proteome</keyword>
<dbReference type="InterPro" id="IPR003848">
    <property type="entry name" value="DUF218"/>
</dbReference>
<name>A0A504JAX8_9FLAO</name>
<dbReference type="Pfam" id="PF02698">
    <property type="entry name" value="DUF218"/>
    <property type="match status" value="1"/>
</dbReference>
<dbReference type="OrthoDB" id="9782395at2"/>
<accession>A0A504JAX8</accession>
<comment type="caution">
    <text evidence="2">The sequence shown here is derived from an EMBL/GenBank/DDBJ whole genome shotgun (WGS) entry which is preliminary data.</text>
</comment>